<sequence length="96" mass="11308">MMKKTQSTNLTVSTSQSQRRLQAQPIKHGWHFVLTLLTLGIWGLVWWWLILRAEGKPFFSGFDDAYWSYLMEREQPPAALHPMHFSKNKKNSKFEA</sequence>
<proteinExistence type="predicted"/>
<gene>
    <name evidence="2" type="ordered locus">Spea_0774</name>
</gene>
<keyword evidence="3" id="KW-1185">Reference proteome</keyword>
<dbReference type="EMBL" id="CP000851">
    <property type="protein sequence ID" value="ABV86101.1"/>
    <property type="molecule type" value="Genomic_DNA"/>
</dbReference>
<dbReference type="AlphaFoldDB" id="A8H0L4"/>
<keyword evidence="1" id="KW-0812">Transmembrane</keyword>
<dbReference type="Proteomes" id="UP000002608">
    <property type="component" value="Chromosome"/>
</dbReference>
<keyword evidence="1" id="KW-0472">Membrane</keyword>
<keyword evidence="1" id="KW-1133">Transmembrane helix</keyword>
<dbReference type="KEGG" id="spl:Spea_0774"/>
<feature type="transmembrane region" description="Helical" evidence="1">
    <location>
        <begin position="29"/>
        <end position="50"/>
    </location>
</feature>
<name>A8H0L4_SHEPA</name>
<dbReference type="eggNOG" id="ENOG5031ATI">
    <property type="taxonomic scope" value="Bacteria"/>
</dbReference>
<dbReference type="RefSeq" id="WP_012154037.1">
    <property type="nucleotide sequence ID" value="NC_009901.1"/>
</dbReference>
<evidence type="ECO:0000313" key="3">
    <source>
        <dbReference type="Proteomes" id="UP000002608"/>
    </source>
</evidence>
<dbReference type="STRING" id="398579.Spea_0774"/>
<dbReference type="HOGENOM" id="CLU_180091_0_0_6"/>
<evidence type="ECO:0000313" key="2">
    <source>
        <dbReference type="EMBL" id="ABV86101.1"/>
    </source>
</evidence>
<accession>A8H0L4</accession>
<protein>
    <submittedName>
        <fullName evidence="2">Uncharacterized protein</fullName>
    </submittedName>
</protein>
<organism evidence="2 3">
    <name type="scientific">Shewanella pealeana (strain ATCC 700345 / ANG-SQ1)</name>
    <dbReference type="NCBI Taxonomy" id="398579"/>
    <lineage>
        <taxon>Bacteria</taxon>
        <taxon>Pseudomonadati</taxon>
        <taxon>Pseudomonadota</taxon>
        <taxon>Gammaproteobacteria</taxon>
        <taxon>Alteromonadales</taxon>
        <taxon>Shewanellaceae</taxon>
        <taxon>Shewanella</taxon>
    </lineage>
</organism>
<reference evidence="2 3" key="1">
    <citation type="submission" date="2007-10" db="EMBL/GenBank/DDBJ databases">
        <title>Complete sequence of Shewanella pealeana ATCC 700345.</title>
        <authorList>
            <consortium name="US DOE Joint Genome Institute"/>
            <person name="Copeland A."/>
            <person name="Lucas S."/>
            <person name="Lapidus A."/>
            <person name="Barry K."/>
            <person name="Glavina del Rio T."/>
            <person name="Dalin E."/>
            <person name="Tice H."/>
            <person name="Pitluck S."/>
            <person name="Chertkov O."/>
            <person name="Brettin T."/>
            <person name="Bruce D."/>
            <person name="Detter J.C."/>
            <person name="Han C."/>
            <person name="Schmutz J."/>
            <person name="Larimer F."/>
            <person name="Land M."/>
            <person name="Hauser L."/>
            <person name="Kyrpides N."/>
            <person name="Kim E."/>
            <person name="Zhao J.-S.Z."/>
            <person name="Manno D."/>
            <person name="Hawari J."/>
            <person name="Richardson P."/>
        </authorList>
    </citation>
    <scope>NUCLEOTIDE SEQUENCE [LARGE SCALE GENOMIC DNA]</scope>
    <source>
        <strain evidence="3">ATCC 700345 / ANG-SQ1</strain>
    </source>
</reference>
<evidence type="ECO:0000256" key="1">
    <source>
        <dbReference type="SAM" id="Phobius"/>
    </source>
</evidence>